<dbReference type="VEuPathDB" id="VectorBase:MDOA013944"/>
<keyword evidence="7" id="KW-1185">Reference proteome</keyword>
<dbReference type="Pfam" id="PF00076">
    <property type="entry name" value="RRM_1"/>
    <property type="match status" value="4"/>
</dbReference>
<feature type="compositionally biased region" description="Basic residues" evidence="3">
    <location>
        <begin position="1"/>
        <end position="13"/>
    </location>
</feature>
<protein>
    <submittedName>
        <fullName evidence="8">DNA-binding protein modulo isoform X1</fullName>
    </submittedName>
    <submittedName>
        <fullName evidence="5">RNA recognition protein</fullName>
    </submittedName>
</protein>
<feature type="compositionally biased region" description="Basic and acidic residues" evidence="3">
    <location>
        <begin position="14"/>
        <end position="28"/>
    </location>
</feature>
<dbReference type="PANTHER" id="PTHR32343">
    <property type="entry name" value="SERINE/ARGININE-RICH SPLICING FACTOR"/>
    <property type="match status" value="1"/>
</dbReference>
<reference evidence="8" key="3">
    <citation type="submission" date="2025-04" db="UniProtKB">
        <authorList>
            <consortium name="RefSeq"/>
        </authorList>
    </citation>
    <scope>IDENTIFICATION</scope>
    <source>
        <strain evidence="8">Aabys</strain>
    </source>
</reference>
<name>T1PN87_MUSDO</name>
<feature type="domain" description="RRM" evidence="4">
    <location>
        <begin position="169"/>
        <end position="242"/>
    </location>
</feature>
<dbReference type="InterPro" id="IPR035979">
    <property type="entry name" value="RBD_domain_sf"/>
</dbReference>
<dbReference type="InterPro" id="IPR000504">
    <property type="entry name" value="RRM_dom"/>
</dbReference>
<feature type="domain" description="RRM" evidence="4">
    <location>
        <begin position="255"/>
        <end position="327"/>
    </location>
</feature>
<dbReference type="Gene3D" id="3.30.70.330">
    <property type="match status" value="4"/>
</dbReference>
<feature type="compositionally biased region" description="Acidic residues" evidence="3">
    <location>
        <begin position="29"/>
        <end position="51"/>
    </location>
</feature>
<dbReference type="SMART" id="SM00360">
    <property type="entry name" value="RRM"/>
    <property type="match status" value="4"/>
</dbReference>
<sequence>MKQKNNKLIKKTAKVNDKKEEELLHNEESVNEEESVDSSSVSDDEDNEEPTECPIGKDEPTIPSKVNIGTVAEDVPLDCIVHVNKLPKKTKVIDVVEIFAEYGPIDTVHLQEGPADCTANIAFKNSKSATAALSADKKNVKGCNIVVTKKQISKKGKKQKDTANVGRERSVYVKFLKRGTTEDQLKEHFSSCGDIEEVRVVLKNSVTYAFVTFTEKEMVQKALKLHNSILNGSTIGVLESSTDNNSQGNKRDPNLTIVLKNTQNLESIEGEKLESIFAKCGEIESMDVVCRKTTLAFITFKDETAVKKAFKLNGKQIKEISIDMEAYNPDKPKTSIFVSNVAKDVTEEDLKSHFSVSGDISAVILKNGFAVIHFKDSDGYCKSFLLNETILKGQMLFLEPHSFRKKAILKSKSHKGTKRPSQQHNGVFGGKRIKA</sequence>
<evidence type="ECO:0000313" key="6">
    <source>
        <dbReference type="EnsemblMetazoa" id="MDOA013944-PA"/>
    </source>
</evidence>
<gene>
    <name evidence="6" type="primary">101894136</name>
    <name evidence="8" type="synonym">LOC101894136</name>
</gene>
<dbReference type="EMBL" id="KA649413">
    <property type="protein sequence ID" value="AFP64042.1"/>
    <property type="molecule type" value="mRNA"/>
</dbReference>
<feature type="domain" description="RRM" evidence="4">
    <location>
        <begin position="334"/>
        <end position="403"/>
    </location>
</feature>
<proteinExistence type="evidence at transcript level"/>
<dbReference type="PANTHER" id="PTHR32343:SF22">
    <property type="entry name" value="LD29830P"/>
    <property type="match status" value="1"/>
</dbReference>
<dbReference type="KEGG" id="mde:101894136"/>
<dbReference type="GeneID" id="101894136"/>
<evidence type="ECO:0000259" key="4">
    <source>
        <dbReference type="PROSITE" id="PS50102"/>
    </source>
</evidence>
<dbReference type="VEuPathDB" id="VectorBase:MDOMA2_002250"/>
<dbReference type="PROSITE" id="PS50102">
    <property type="entry name" value="RRM"/>
    <property type="match status" value="4"/>
</dbReference>
<feature type="region of interest" description="Disordered" evidence="3">
    <location>
        <begin position="411"/>
        <end position="435"/>
    </location>
</feature>
<dbReference type="InterPro" id="IPR012677">
    <property type="entry name" value="Nucleotide-bd_a/b_plait_sf"/>
</dbReference>
<organism evidence="5">
    <name type="scientific">Musca domestica</name>
    <name type="common">House fly</name>
    <dbReference type="NCBI Taxonomy" id="7370"/>
    <lineage>
        <taxon>Eukaryota</taxon>
        <taxon>Metazoa</taxon>
        <taxon>Ecdysozoa</taxon>
        <taxon>Arthropoda</taxon>
        <taxon>Hexapoda</taxon>
        <taxon>Insecta</taxon>
        <taxon>Pterygota</taxon>
        <taxon>Neoptera</taxon>
        <taxon>Endopterygota</taxon>
        <taxon>Diptera</taxon>
        <taxon>Brachycera</taxon>
        <taxon>Muscomorpha</taxon>
        <taxon>Muscoidea</taxon>
        <taxon>Muscidae</taxon>
        <taxon>Musca</taxon>
    </lineage>
</organism>
<accession>T1PN87</accession>
<dbReference type="EnsemblMetazoa" id="MDOA013944-RA">
    <property type="protein sequence ID" value="MDOA013944-PA"/>
    <property type="gene ID" value="MDOA013944"/>
</dbReference>
<dbReference type="OrthoDB" id="442677at2759"/>
<evidence type="ECO:0000313" key="5">
    <source>
        <dbReference type="EMBL" id="AFP64042.1"/>
    </source>
</evidence>
<dbReference type="AlphaFoldDB" id="T1PN87"/>
<keyword evidence="1 2" id="KW-0694">RNA-binding</keyword>
<reference evidence="6" key="2">
    <citation type="submission" date="2020-05" db="UniProtKB">
        <authorList>
            <consortium name="EnsemblMetazoa"/>
        </authorList>
    </citation>
    <scope>IDENTIFICATION</scope>
    <source>
        <strain evidence="6">Aabys</strain>
    </source>
</reference>
<evidence type="ECO:0000256" key="2">
    <source>
        <dbReference type="PROSITE-ProRule" id="PRU00176"/>
    </source>
</evidence>
<dbReference type="CDD" id="cd00590">
    <property type="entry name" value="RRM_SF"/>
    <property type="match status" value="2"/>
</dbReference>
<evidence type="ECO:0000313" key="8">
    <source>
        <dbReference type="RefSeq" id="XP_005176114.1"/>
    </source>
</evidence>
<keyword evidence="8" id="KW-0238">DNA-binding</keyword>
<dbReference type="eggNOG" id="ENOG502T98N">
    <property type="taxonomic scope" value="Eukaryota"/>
</dbReference>
<feature type="region of interest" description="Disordered" evidence="3">
    <location>
        <begin position="1"/>
        <end position="61"/>
    </location>
</feature>
<evidence type="ECO:0000256" key="3">
    <source>
        <dbReference type="SAM" id="MobiDB-lite"/>
    </source>
</evidence>
<evidence type="ECO:0000256" key="1">
    <source>
        <dbReference type="ARBA" id="ARBA00022884"/>
    </source>
</evidence>
<dbReference type="GO" id="GO:0003677">
    <property type="term" value="F:DNA binding"/>
    <property type="evidence" value="ECO:0007669"/>
    <property type="project" value="UniProtKB-KW"/>
</dbReference>
<dbReference type="RefSeq" id="XP_005176114.1">
    <property type="nucleotide sequence ID" value="XM_005176057.3"/>
</dbReference>
<feature type="domain" description="RRM" evidence="4">
    <location>
        <begin position="79"/>
        <end position="178"/>
    </location>
</feature>
<reference evidence="5" key="1">
    <citation type="submission" date="2012-08" db="EMBL/GenBank/DDBJ databases">
        <title>Transcriptome of adult Musca domestica launches a platform for comparative house fly gene expression and characterization of differential gene expression among resistant and susceptible house flies.</title>
        <authorList>
            <person name="Liu N."/>
            <person name="Zhang L."/>
            <person name="Li M."/>
            <person name="Reid W."/>
        </authorList>
    </citation>
    <scope>NUCLEOTIDE SEQUENCE</scope>
    <source>
        <strain evidence="5">ALHF</strain>
        <tissue evidence="5">Whole body</tissue>
    </source>
</reference>
<dbReference type="Proteomes" id="UP001652621">
    <property type="component" value="Unplaced"/>
</dbReference>
<dbReference type="SUPFAM" id="SSF54928">
    <property type="entry name" value="RNA-binding domain, RBD"/>
    <property type="match status" value="4"/>
</dbReference>
<dbReference type="GO" id="GO:0003723">
    <property type="term" value="F:RNA binding"/>
    <property type="evidence" value="ECO:0007669"/>
    <property type="project" value="UniProtKB-UniRule"/>
</dbReference>
<dbReference type="STRING" id="7370.T1PN87"/>
<evidence type="ECO:0000313" key="7">
    <source>
        <dbReference type="Proteomes" id="UP001652621"/>
    </source>
</evidence>